<dbReference type="Pfam" id="PF24827">
    <property type="entry name" value="AstE_AspA_cat"/>
    <property type="match status" value="1"/>
</dbReference>
<accession>A0ABQ4M932</accession>
<evidence type="ECO:0000313" key="6">
    <source>
        <dbReference type="EMBL" id="GIP52496.1"/>
    </source>
</evidence>
<organism evidence="6 7">
    <name type="scientific">Paenibacillus vini</name>
    <dbReference type="NCBI Taxonomy" id="1476024"/>
    <lineage>
        <taxon>Bacteria</taxon>
        <taxon>Bacillati</taxon>
        <taxon>Bacillota</taxon>
        <taxon>Bacilli</taxon>
        <taxon>Bacillales</taxon>
        <taxon>Paenibacillaceae</taxon>
        <taxon>Paenibacillus</taxon>
    </lineage>
</organism>
<dbReference type="Gene3D" id="3.40.630.10">
    <property type="entry name" value="Zn peptidases"/>
    <property type="match status" value="1"/>
</dbReference>
<protein>
    <recommendedName>
        <fullName evidence="5">Succinylglutamate desuccinylase/Aspartoacylase catalytic domain-containing protein</fullName>
    </recommendedName>
</protein>
<dbReference type="EMBL" id="BOSL01000003">
    <property type="protein sequence ID" value="GIP52496.1"/>
    <property type="molecule type" value="Genomic_DNA"/>
</dbReference>
<evidence type="ECO:0000256" key="4">
    <source>
        <dbReference type="ARBA" id="ARBA00022833"/>
    </source>
</evidence>
<feature type="domain" description="Succinylglutamate desuccinylase/Aspartoacylase catalytic" evidence="5">
    <location>
        <begin position="27"/>
        <end position="126"/>
    </location>
</feature>
<comment type="cofactor">
    <cofactor evidence="1">
        <name>Zn(2+)</name>
        <dbReference type="ChEBI" id="CHEBI:29105"/>
    </cofactor>
</comment>
<keyword evidence="2" id="KW-0479">Metal-binding</keyword>
<evidence type="ECO:0000256" key="3">
    <source>
        <dbReference type="ARBA" id="ARBA00022801"/>
    </source>
</evidence>
<dbReference type="InterPro" id="IPR053138">
    <property type="entry name" value="N-alpha-Ac-DABA_deacetylase"/>
</dbReference>
<evidence type="ECO:0000313" key="7">
    <source>
        <dbReference type="Proteomes" id="UP000679992"/>
    </source>
</evidence>
<keyword evidence="7" id="KW-1185">Reference proteome</keyword>
<keyword evidence="3" id="KW-0378">Hydrolase</keyword>
<comment type="caution">
    <text evidence="6">The sequence shown here is derived from an EMBL/GenBank/DDBJ whole genome shotgun (WGS) entry which is preliminary data.</text>
</comment>
<evidence type="ECO:0000256" key="2">
    <source>
        <dbReference type="ARBA" id="ARBA00022723"/>
    </source>
</evidence>
<sequence>MPVQRLTLAASTPYATPYYVIRGESKGPHVMVVSGIHGNERASVAAAQQLANQFLTQHLKIRKGTLIIVPIVNQSAFRKNIRGVPDLNRTFPRKSGMAARHPLAGALYQLAKRYGLEWYLDLHEANGLSQVRASSLGQTLITNPGNRSIPQARRLIKDINRTISKKSHHFNLRLHELPGSSRTAAARLLKARAVTVETCWSLAKADRVRYQIYLVKGFLRKAGLL</sequence>
<dbReference type="Proteomes" id="UP000679992">
    <property type="component" value="Unassembled WGS sequence"/>
</dbReference>
<gene>
    <name evidence="6" type="ORF">J42TS3_15310</name>
</gene>
<keyword evidence="4" id="KW-0862">Zinc</keyword>
<dbReference type="RefSeq" id="WP_213654269.1">
    <property type="nucleotide sequence ID" value="NZ_BOSL01000003.1"/>
</dbReference>
<dbReference type="PANTHER" id="PTHR37326:SF1">
    <property type="entry name" value="BLL3975 PROTEIN"/>
    <property type="match status" value="1"/>
</dbReference>
<dbReference type="InterPro" id="IPR055438">
    <property type="entry name" value="AstE_AspA_cat"/>
</dbReference>
<proteinExistence type="predicted"/>
<dbReference type="PANTHER" id="PTHR37326">
    <property type="entry name" value="BLL3975 PROTEIN"/>
    <property type="match status" value="1"/>
</dbReference>
<evidence type="ECO:0000259" key="5">
    <source>
        <dbReference type="Pfam" id="PF24827"/>
    </source>
</evidence>
<dbReference type="SUPFAM" id="SSF53187">
    <property type="entry name" value="Zn-dependent exopeptidases"/>
    <property type="match status" value="1"/>
</dbReference>
<reference evidence="6 7" key="1">
    <citation type="submission" date="2021-03" db="EMBL/GenBank/DDBJ databases">
        <title>Antimicrobial resistance genes in bacteria isolated from Japanese honey, and their potential for conferring macrolide and lincosamide resistance in the American foulbrood pathogen Paenibacillus larvae.</title>
        <authorList>
            <person name="Okamoto M."/>
            <person name="Kumagai M."/>
            <person name="Kanamori H."/>
            <person name="Takamatsu D."/>
        </authorList>
    </citation>
    <scope>NUCLEOTIDE SEQUENCE [LARGE SCALE GENOMIC DNA]</scope>
    <source>
        <strain evidence="6 7">J42TS3</strain>
    </source>
</reference>
<evidence type="ECO:0000256" key="1">
    <source>
        <dbReference type="ARBA" id="ARBA00001947"/>
    </source>
</evidence>
<name>A0ABQ4M932_9BACL</name>